<dbReference type="GO" id="GO:0016787">
    <property type="term" value="F:hydrolase activity"/>
    <property type="evidence" value="ECO:0007669"/>
    <property type="project" value="UniProtKB-KW"/>
</dbReference>
<evidence type="ECO:0000256" key="3">
    <source>
        <dbReference type="ARBA" id="ARBA00022840"/>
    </source>
</evidence>
<dbReference type="SMART" id="SM00796">
    <property type="entry name" value="AHS1"/>
    <property type="match status" value="1"/>
</dbReference>
<evidence type="ECO:0000313" key="5">
    <source>
        <dbReference type="EMBL" id="NKY51721.1"/>
    </source>
</evidence>
<dbReference type="SUPFAM" id="SSF160467">
    <property type="entry name" value="PH0987 N-terminal domain-like"/>
    <property type="match status" value="1"/>
</dbReference>
<evidence type="ECO:0000256" key="1">
    <source>
        <dbReference type="ARBA" id="ARBA00022741"/>
    </source>
</evidence>
<name>A0A846Y1Z3_9NOCA</name>
<dbReference type="PANTHER" id="PTHR34698:SF2">
    <property type="entry name" value="5-OXOPROLINASE SUBUNIT B"/>
    <property type="match status" value="1"/>
</dbReference>
<dbReference type="Proteomes" id="UP000565711">
    <property type="component" value="Unassembled WGS sequence"/>
</dbReference>
<dbReference type="EMBL" id="JAAXOP010000008">
    <property type="protein sequence ID" value="NKY51721.1"/>
    <property type="molecule type" value="Genomic_DNA"/>
</dbReference>
<dbReference type="GO" id="GO:0005524">
    <property type="term" value="F:ATP binding"/>
    <property type="evidence" value="ECO:0007669"/>
    <property type="project" value="UniProtKB-KW"/>
</dbReference>
<proteinExistence type="predicted"/>
<feature type="domain" description="Carboxyltransferase" evidence="4">
    <location>
        <begin position="4"/>
        <end position="197"/>
    </location>
</feature>
<evidence type="ECO:0000256" key="2">
    <source>
        <dbReference type="ARBA" id="ARBA00022801"/>
    </source>
</evidence>
<dbReference type="InterPro" id="IPR003833">
    <property type="entry name" value="CT_C_D"/>
</dbReference>
<protein>
    <submittedName>
        <fullName evidence="5">Allophanate hydrolase subunit 1</fullName>
    </submittedName>
</protein>
<keyword evidence="1" id="KW-0547">Nucleotide-binding</keyword>
<dbReference type="AlphaFoldDB" id="A0A846Y1Z3"/>
<keyword evidence="3" id="KW-0067">ATP-binding</keyword>
<accession>A0A846Y1Z3</accession>
<reference evidence="5 6" key="1">
    <citation type="submission" date="2020-04" db="EMBL/GenBank/DDBJ databases">
        <title>MicrobeNet Type strains.</title>
        <authorList>
            <person name="Nicholson A.C."/>
        </authorList>
    </citation>
    <scope>NUCLEOTIDE SEQUENCE [LARGE SCALE GENOMIC DNA]</scope>
    <source>
        <strain evidence="5 6">JCM 12354</strain>
    </source>
</reference>
<dbReference type="RefSeq" id="WP_067871323.1">
    <property type="nucleotide sequence ID" value="NZ_JAAXOP010000008.1"/>
</dbReference>
<keyword evidence="2 5" id="KW-0378">Hydrolase</keyword>
<evidence type="ECO:0000259" key="4">
    <source>
        <dbReference type="SMART" id="SM00796"/>
    </source>
</evidence>
<keyword evidence="6" id="KW-1185">Reference proteome</keyword>
<comment type="caution">
    <text evidence="5">The sequence shown here is derived from an EMBL/GenBank/DDBJ whole genome shotgun (WGS) entry which is preliminary data.</text>
</comment>
<dbReference type="SUPFAM" id="SSF50891">
    <property type="entry name" value="Cyclophilin-like"/>
    <property type="match status" value="1"/>
</dbReference>
<dbReference type="PANTHER" id="PTHR34698">
    <property type="entry name" value="5-OXOPROLINASE SUBUNIT B"/>
    <property type="match status" value="1"/>
</dbReference>
<dbReference type="Pfam" id="PF02682">
    <property type="entry name" value="CT_C_D"/>
    <property type="match status" value="1"/>
</dbReference>
<gene>
    <name evidence="5" type="ORF">HGA08_15995</name>
</gene>
<sequence length="210" mass="22363">MSELSVRLAGDRGLLIEPSDEARLPVLLDRLRADPIDGVADLLPAARTVLLTLHRGVDPARIESRVRSLPLVTGADTAAADAADVVSVPVHYDGPDLDAAAELLDIPPDELVRRHTAARWRCAFIGFAPGFGYLRSPDAALAVPRRAQARTVVPAGAVALAGGYSAVYPRDSPGGWQLIGRTELALWDLDRPEPALLRAGTSVRFEAVGR</sequence>
<organism evidence="5 6">
    <name type="scientific">Nocardia vermiculata</name>
    <dbReference type="NCBI Taxonomy" id="257274"/>
    <lineage>
        <taxon>Bacteria</taxon>
        <taxon>Bacillati</taxon>
        <taxon>Actinomycetota</taxon>
        <taxon>Actinomycetes</taxon>
        <taxon>Mycobacteriales</taxon>
        <taxon>Nocardiaceae</taxon>
        <taxon>Nocardia</taxon>
    </lineage>
</organism>
<dbReference type="InterPro" id="IPR010016">
    <property type="entry name" value="PxpB"/>
</dbReference>
<dbReference type="InterPro" id="IPR029000">
    <property type="entry name" value="Cyclophilin-like_dom_sf"/>
</dbReference>
<dbReference type="Gene3D" id="2.40.100.10">
    <property type="entry name" value="Cyclophilin-like"/>
    <property type="match status" value="1"/>
</dbReference>
<evidence type="ECO:0000313" key="6">
    <source>
        <dbReference type="Proteomes" id="UP000565711"/>
    </source>
</evidence>
<dbReference type="Gene3D" id="3.30.1360.40">
    <property type="match status" value="1"/>
</dbReference>